<dbReference type="Pfam" id="PF00076">
    <property type="entry name" value="RRM_1"/>
    <property type="match status" value="3"/>
</dbReference>
<evidence type="ECO:0000259" key="3">
    <source>
        <dbReference type="PROSITE" id="PS50102"/>
    </source>
</evidence>
<dbReference type="InterPro" id="IPR000504">
    <property type="entry name" value="RRM_dom"/>
</dbReference>
<sequence>MLHLARAVPRALFRRPGAMALAAVQRHPMWNVLDRPAATQMFSTHKVYVGNMPYSLSEGDLSLLFADCGAILDVTIVKDKYTCESKGYGFVEFASEEAVDEALKLAGNTVKGRNLLVKPTTASAPAATRNRAKIYVGNIHYRMTESDVATLFAGCGPIRSLQLVKDAATARSRGYGFVEFEAVESAHLALALHGSDVDGRTLVVKESAHAQASTPLPPLVHVQDTILVANLPTDTTQEMLASMFDHCGAIDSIHMTLAPDASRAFATIQFSSEESATDALDLSGAVVDDSIVLVQRAVRRRRRVDPHYSTSSRDETQSTF</sequence>
<evidence type="ECO:0000313" key="6">
    <source>
        <dbReference type="Proteomes" id="UP000332933"/>
    </source>
</evidence>
<dbReference type="PANTHER" id="PTHR48027">
    <property type="entry name" value="HETEROGENEOUS NUCLEAR RIBONUCLEOPROTEIN 87F-RELATED"/>
    <property type="match status" value="1"/>
</dbReference>
<dbReference type="PROSITE" id="PS50102">
    <property type="entry name" value="RRM"/>
    <property type="match status" value="3"/>
</dbReference>
<dbReference type="EMBL" id="VJMH01002082">
    <property type="protein sequence ID" value="KAF0710148.1"/>
    <property type="molecule type" value="Genomic_DNA"/>
</dbReference>
<proteinExistence type="predicted"/>
<dbReference type="Gene3D" id="3.30.70.330">
    <property type="match status" value="3"/>
</dbReference>
<evidence type="ECO:0000256" key="2">
    <source>
        <dbReference type="PROSITE-ProRule" id="PRU00176"/>
    </source>
</evidence>
<dbReference type="InterPro" id="IPR012677">
    <property type="entry name" value="Nucleotide-bd_a/b_plait_sf"/>
</dbReference>
<evidence type="ECO:0000313" key="4">
    <source>
        <dbReference type="EMBL" id="KAF0710148.1"/>
    </source>
</evidence>
<dbReference type="EMBL" id="CAADRA010002084">
    <property type="protein sequence ID" value="VFT82645.1"/>
    <property type="molecule type" value="Genomic_DNA"/>
</dbReference>
<evidence type="ECO:0000256" key="1">
    <source>
        <dbReference type="ARBA" id="ARBA00022884"/>
    </source>
</evidence>
<protein>
    <submittedName>
        <fullName evidence="5">Aste57867_5599 protein</fullName>
    </submittedName>
</protein>
<feature type="domain" description="RRM" evidence="3">
    <location>
        <begin position="224"/>
        <end position="299"/>
    </location>
</feature>
<dbReference type="InterPro" id="IPR035979">
    <property type="entry name" value="RBD_domain_sf"/>
</dbReference>
<organism evidence="5 6">
    <name type="scientific">Aphanomyces stellatus</name>
    <dbReference type="NCBI Taxonomy" id="120398"/>
    <lineage>
        <taxon>Eukaryota</taxon>
        <taxon>Sar</taxon>
        <taxon>Stramenopiles</taxon>
        <taxon>Oomycota</taxon>
        <taxon>Saprolegniomycetes</taxon>
        <taxon>Saprolegniales</taxon>
        <taxon>Verrucalvaceae</taxon>
        <taxon>Aphanomyces</taxon>
    </lineage>
</organism>
<dbReference type="Proteomes" id="UP000332933">
    <property type="component" value="Unassembled WGS sequence"/>
</dbReference>
<keyword evidence="1 2" id="KW-0694">RNA-binding</keyword>
<dbReference type="SUPFAM" id="SSF54928">
    <property type="entry name" value="RNA-binding domain, RBD"/>
    <property type="match status" value="3"/>
</dbReference>
<dbReference type="OrthoDB" id="4726at2759"/>
<reference evidence="4" key="2">
    <citation type="submission" date="2019-06" db="EMBL/GenBank/DDBJ databases">
        <title>Genomics analysis of Aphanomyces spp. identifies a new class of oomycete effector associated with host adaptation.</title>
        <authorList>
            <person name="Gaulin E."/>
        </authorList>
    </citation>
    <scope>NUCLEOTIDE SEQUENCE</scope>
    <source>
        <strain evidence="4">CBS 578.67</strain>
    </source>
</reference>
<gene>
    <name evidence="5" type="primary">Aste57867_5599</name>
    <name evidence="4" type="ORF">As57867_005586</name>
    <name evidence="5" type="ORF">ASTE57867_5599</name>
</gene>
<feature type="domain" description="RRM" evidence="3">
    <location>
        <begin position="45"/>
        <end position="122"/>
    </location>
</feature>
<dbReference type="AlphaFoldDB" id="A0A485KGR0"/>
<accession>A0A485KGR0</accession>
<evidence type="ECO:0000313" key="5">
    <source>
        <dbReference type="EMBL" id="VFT82645.1"/>
    </source>
</evidence>
<dbReference type="SMART" id="SM00360">
    <property type="entry name" value="RRM"/>
    <property type="match status" value="3"/>
</dbReference>
<feature type="domain" description="RRM" evidence="3">
    <location>
        <begin position="132"/>
        <end position="209"/>
    </location>
</feature>
<name>A0A485KGR0_9STRA</name>
<dbReference type="InterPro" id="IPR052462">
    <property type="entry name" value="SLIRP/GR-RBP-like"/>
</dbReference>
<reference evidence="5 6" key="1">
    <citation type="submission" date="2019-03" db="EMBL/GenBank/DDBJ databases">
        <authorList>
            <person name="Gaulin E."/>
            <person name="Dumas B."/>
        </authorList>
    </citation>
    <scope>NUCLEOTIDE SEQUENCE [LARGE SCALE GENOMIC DNA]</scope>
    <source>
        <strain evidence="5">CBS 568.67</strain>
    </source>
</reference>
<dbReference type="GO" id="GO:0003723">
    <property type="term" value="F:RNA binding"/>
    <property type="evidence" value="ECO:0007669"/>
    <property type="project" value="UniProtKB-UniRule"/>
</dbReference>
<keyword evidence="6" id="KW-1185">Reference proteome</keyword>